<reference evidence="2 3" key="1">
    <citation type="journal article" date="2019" name="Front. Microbiol.">
        <title>Genomes of Neutrophilic Sulfur-Oxidizing Chemolithoautotrophs Representing 9 Proteobacterial Species From 8 Genera.</title>
        <authorList>
            <person name="Watanabe T."/>
            <person name="Kojima H."/>
            <person name="Umezawa K."/>
            <person name="Hori C."/>
            <person name="Takasuka T.E."/>
            <person name="Kato Y."/>
            <person name="Fukui M."/>
        </authorList>
    </citation>
    <scope>NUCLEOTIDE SEQUENCE [LARGE SCALE GENOMIC DNA]</scope>
    <source>
        <strain evidence="2 3">TTN</strain>
    </source>
</reference>
<dbReference type="Proteomes" id="UP000286806">
    <property type="component" value="Unassembled WGS sequence"/>
</dbReference>
<keyword evidence="1" id="KW-1133">Transmembrane helix</keyword>
<comment type="caution">
    <text evidence="2">The sequence shown here is derived from an EMBL/GenBank/DDBJ whole genome shotgun (WGS) entry which is preliminary data.</text>
</comment>
<dbReference type="RefSeq" id="WP_124705446.1">
    <property type="nucleotide sequence ID" value="NZ_BGOW01000022.1"/>
</dbReference>
<proteinExistence type="predicted"/>
<keyword evidence="1" id="KW-0812">Transmembrane</keyword>
<feature type="transmembrane region" description="Helical" evidence="1">
    <location>
        <begin position="21"/>
        <end position="40"/>
    </location>
</feature>
<gene>
    <name evidence="2" type="ORF">SFMTTN_2477</name>
</gene>
<accession>A0A401JGD0</accession>
<name>A0A401JGD0_9PROT</name>
<dbReference type="EMBL" id="BGOW01000022">
    <property type="protein sequence ID" value="GBL46658.1"/>
    <property type="molecule type" value="Genomic_DNA"/>
</dbReference>
<protein>
    <submittedName>
        <fullName evidence="2">Uncharacterized protein</fullName>
    </submittedName>
</protein>
<organism evidence="2 3">
    <name type="scientific">Sulfuriferula multivorans</name>
    <dbReference type="NCBI Taxonomy" id="1559896"/>
    <lineage>
        <taxon>Bacteria</taxon>
        <taxon>Pseudomonadati</taxon>
        <taxon>Pseudomonadota</taxon>
        <taxon>Betaproteobacteria</taxon>
        <taxon>Nitrosomonadales</taxon>
        <taxon>Sulfuricellaceae</taxon>
        <taxon>Sulfuriferula</taxon>
    </lineage>
</organism>
<sequence length="153" mass="17160">MKFGAGLVSMFSRNRRYLLGYAALIGLMLALIATELYHVLPHDENIAQTVSCPDLTRMCRFEVAGKPVELRFTAPPSGLHPFTLQLHAADAHEIYASFIMRSMDMGFNRYHLQPNGVGNWQAQVLLPVCVTGRRDWVLTLTIDGKQVEIPFQG</sequence>
<evidence type="ECO:0000313" key="3">
    <source>
        <dbReference type="Proteomes" id="UP000286806"/>
    </source>
</evidence>
<dbReference type="AlphaFoldDB" id="A0A401JGD0"/>
<keyword evidence="3" id="KW-1185">Reference proteome</keyword>
<keyword evidence="1" id="KW-0472">Membrane</keyword>
<evidence type="ECO:0000256" key="1">
    <source>
        <dbReference type="SAM" id="Phobius"/>
    </source>
</evidence>
<dbReference type="OrthoDB" id="9134483at2"/>
<evidence type="ECO:0000313" key="2">
    <source>
        <dbReference type="EMBL" id="GBL46658.1"/>
    </source>
</evidence>